<reference evidence="14 15" key="1">
    <citation type="journal article" date="2015" name="Genome Biol. Evol.">
        <title>Comparative Genomics of a Bacterivorous Green Alga Reveals Evolutionary Causalities and Consequences of Phago-Mixotrophic Mode of Nutrition.</title>
        <authorList>
            <person name="Burns J.A."/>
            <person name="Paasch A."/>
            <person name="Narechania A."/>
            <person name="Kim E."/>
        </authorList>
    </citation>
    <scope>NUCLEOTIDE SEQUENCE [LARGE SCALE GENOMIC DNA]</scope>
    <source>
        <strain evidence="14 15">PLY_AMNH</strain>
    </source>
</reference>
<gene>
    <name evidence="14" type="ORF">CYMTET_3031</name>
</gene>
<dbReference type="InterPro" id="IPR013705">
    <property type="entry name" value="Sterol_MeTrfase_C"/>
</dbReference>
<accession>A0AAE0H420</accession>
<evidence type="ECO:0000256" key="10">
    <source>
        <dbReference type="ARBA" id="ARBA00038188"/>
    </source>
</evidence>
<keyword evidence="4 11" id="KW-0949">S-adenosyl-L-methionine</keyword>
<evidence type="ECO:0000313" key="14">
    <source>
        <dbReference type="EMBL" id="KAK3289553.1"/>
    </source>
</evidence>
<evidence type="ECO:0000256" key="12">
    <source>
        <dbReference type="RuleBase" id="RU362025"/>
    </source>
</evidence>
<dbReference type="EMBL" id="LGRX02000099">
    <property type="protein sequence ID" value="KAK3289553.1"/>
    <property type="molecule type" value="Genomic_DNA"/>
</dbReference>
<keyword evidence="5" id="KW-0812">Transmembrane</keyword>
<dbReference type="GO" id="GO:0032259">
    <property type="term" value="P:methylation"/>
    <property type="evidence" value="ECO:0007669"/>
    <property type="project" value="UniProtKB-KW"/>
</dbReference>
<dbReference type="InterPro" id="IPR029063">
    <property type="entry name" value="SAM-dependent_MTases_sf"/>
</dbReference>
<evidence type="ECO:0000256" key="3">
    <source>
        <dbReference type="ARBA" id="ARBA00022679"/>
    </source>
</evidence>
<dbReference type="EC" id="2.1.1.-" evidence="12"/>
<dbReference type="GO" id="GO:0003838">
    <property type="term" value="F:sterol 24-C-methyltransferase activity"/>
    <property type="evidence" value="ECO:0007669"/>
    <property type="project" value="TreeGrafter"/>
</dbReference>
<name>A0AAE0H420_9CHLO</name>
<feature type="domain" description="SAM-dependent methyltransferase Erg6/SMT-type" evidence="13">
    <location>
        <begin position="80"/>
        <end position="372"/>
    </location>
</feature>
<dbReference type="InterPro" id="IPR013216">
    <property type="entry name" value="Methyltransf_11"/>
</dbReference>
<organism evidence="14 15">
    <name type="scientific">Cymbomonas tetramitiformis</name>
    <dbReference type="NCBI Taxonomy" id="36881"/>
    <lineage>
        <taxon>Eukaryota</taxon>
        <taxon>Viridiplantae</taxon>
        <taxon>Chlorophyta</taxon>
        <taxon>Pyramimonadophyceae</taxon>
        <taxon>Pyramimonadales</taxon>
        <taxon>Pyramimonadaceae</taxon>
        <taxon>Cymbomonas</taxon>
    </lineage>
</organism>
<keyword evidence="9" id="KW-0472">Membrane</keyword>
<dbReference type="GO" id="GO:0016126">
    <property type="term" value="P:sterol biosynthetic process"/>
    <property type="evidence" value="ECO:0007669"/>
    <property type="project" value="TreeGrafter"/>
</dbReference>
<evidence type="ECO:0000259" key="13">
    <source>
        <dbReference type="PROSITE" id="PS51685"/>
    </source>
</evidence>
<keyword evidence="3 11" id="KW-0808">Transferase</keyword>
<protein>
    <recommendedName>
        <fullName evidence="12">Methyltransferase</fullName>
        <ecNumber evidence="12">2.1.1.-</ecNumber>
    </recommendedName>
</protein>
<sequence length="374" mass="41629">MDLSKFSQEEIKVYGSVAVAVACVVVAKPLCVAAHRTYDFIFAKGLHNQTEIDTYNDLHNDSKKSVEDREKEYATMVNAYYDLATEFYEWGWGQSFHFSTQKKGENFKAATIRHETYLAGRLGLCAGAKVLDVGCGVGGPARNIAHFTGAHVTGITINNYQVSRGNQLCARQGVAEDVKLVQGDFMELPFPDNSFDGVYAIEATCHAPNREGVYSEILRVLKPGQVFATYEWCLTDDYDASSPYHQQIKKDIEEGDGLPDMCHTSKCTQALRDVGFEVLEARDAALDDYTGGEPWYRPLTPSWNPFLMPRFQFNPVIFKLSPMILYALECIRVVPAGTHKTQIMLQKGGVGCELGGSTGVFTPMWLMVARKPLK</sequence>
<keyword evidence="2 11" id="KW-0489">Methyltransferase</keyword>
<dbReference type="Gene3D" id="3.40.50.150">
    <property type="entry name" value="Vaccinia Virus protein VP39"/>
    <property type="match status" value="1"/>
</dbReference>
<keyword evidence="6" id="KW-0256">Endoplasmic reticulum</keyword>
<evidence type="ECO:0000256" key="5">
    <source>
        <dbReference type="ARBA" id="ARBA00022692"/>
    </source>
</evidence>
<dbReference type="PANTHER" id="PTHR44068">
    <property type="entry name" value="ZGC:194242"/>
    <property type="match status" value="1"/>
</dbReference>
<dbReference type="SUPFAM" id="SSF53335">
    <property type="entry name" value="S-adenosyl-L-methionine-dependent methyltransferases"/>
    <property type="match status" value="1"/>
</dbReference>
<proteinExistence type="inferred from homology"/>
<evidence type="ECO:0000256" key="1">
    <source>
        <dbReference type="ARBA" id="ARBA00004111"/>
    </source>
</evidence>
<evidence type="ECO:0000256" key="9">
    <source>
        <dbReference type="ARBA" id="ARBA00023136"/>
    </source>
</evidence>
<dbReference type="Pfam" id="PF08498">
    <property type="entry name" value="Sterol_MT_C"/>
    <property type="match status" value="1"/>
</dbReference>
<evidence type="ECO:0000256" key="11">
    <source>
        <dbReference type="PROSITE-ProRule" id="PRU01022"/>
    </source>
</evidence>
<keyword evidence="7" id="KW-0492">Microsome</keyword>
<dbReference type="PROSITE" id="PS51685">
    <property type="entry name" value="SAM_MT_ERG6_SMT"/>
    <property type="match status" value="1"/>
</dbReference>
<dbReference type="InterPro" id="IPR030384">
    <property type="entry name" value="MeTrfase_SMT"/>
</dbReference>
<dbReference type="PANTHER" id="PTHR44068:SF1">
    <property type="entry name" value="HYPOTHETICAL LOC100005854"/>
    <property type="match status" value="1"/>
</dbReference>
<evidence type="ECO:0000256" key="7">
    <source>
        <dbReference type="ARBA" id="ARBA00022848"/>
    </source>
</evidence>
<keyword evidence="15" id="KW-1185">Reference proteome</keyword>
<dbReference type="Proteomes" id="UP001190700">
    <property type="component" value="Unassembled WGS sequence"/>
</dbReference>
<evidence type="ECO:0000256" key="8">
    <source>
        <dbReference type="ARBA" id="ARBA00022989"/>
    </source>
</evidence>
<evidence type="ECO:0000313" key="15">
    <source>
        <dbReference type="Proteomes" id="UP001190700"/>
    </source>
</evidence>
<keyword evidence="8" id="KW-1133">Transmembrane helix</keyword>
<dbReference type="Pfam" id="PF08241">
    <property type="entry name" value="Methyltransf_11"/>
    <property type="match status" value="1"/>
</dbReference>
<dbReference type="PROSITE" id="PS51257">
    <property type="entry name" value="PROKAR_LIPOPROTEIN"/>
    <property type="match status" value="1"/>
</dbReference>
<dbReference type="InterPro" id="IPR050447">
    <property type="entry name" value="Erg6_SMT_methyltransf"/>
</dbReference>
<comment type="similarity">
    <text evidence="10 11 12">Belongs to the class I-like SAM-binding methyltransferase superfamily. Erg6/SMT family.</text>
</comment>
<evidence type="ECO:0000256" key="2">
    <source>
        <dbReference type="ARBA" id="ARBA00022603"/>
    </source>
</evidence>
<dbReference type="CDD" id="cd02440">
    <property type="entry name" value="AdoMet_MTases"/>
    <property type="match status" value="1"/>
</dbReference>
<dbReference type="AlphaFoldDB" id="A0AAE0H420"/>
<comment type="caution">
    <text evidence="14">The sequence shown here is derived from an EMBL/GenBank/DDBJ whole genome shotgun (WGS) entry which is preliminary data.</text>
</comment>
<comment type="subcellular location">
    <subcellularLocation>
        <location evidence="1">Microsome membrane</location>
        <topology evidence="1">Single-pass membrane protein</topology>
    </subcellularLocation>
</comment>
<evidence type="ECO:0000256" key="4">
    <source>
        <dbReference type="ARBA" id="ARBA00022691"/>
    </source>
</evidence>
<dbReference type="GO" id="GO:0005783">
    <property type="term" value="C:endoplasmic reticulum"/>
    <property type="evidence" value="ECO:0007669"/>
    <property type="project" value="TreeGrafter"/>
</dbReference>
<evidence type="ECO:0000256" key="6">
    <source>
        <dbReference type="ARBA" id="ARBA00022824"/>
    </source>
</evidence>